<dbReference type="NCBIfam" id="TIGR01356">
    <property type="entry name" value="aroA"/>
    <property type="match status" value="1"/>
</dbReference>
<dbReference type="InterPro" id="IPR013792">
    <property type="entry name" value="RNA3'P_cycl/enolpyr_Trfase_a/b"/>
</dbReference>
<comment type="caution">
    <text evidence="9">The sequence shown here is derived from an EMBL/GenBank/DDBJ whole genome shotgun (WGS) entry which is preliminary data.</text>
</comment>
<reference evidence="10" key="1">
    <citation type="journal article" date="2019" name="Int. J. Syst. Evol. Microbiol.">
        <title>The Global Catalogue of Microorganisms (GCM) 10K type strain sequencing project: providing services to taxonomists for standard genome sequencing and annotation.</title>
        <authorList>
            <consortium name="The Broad Institute Genomics Platform"/>
            <consortium name="The Broad Institute Genome Sequencing Center for Infectious Disease"/>
            <person name="Wu L."/>
            <person name="Ma J."/>
        </authorList>
    </citation>
    <scope>NUCLEOTIDE SEQUENCE [LARGE SCALE GENOMIC DNA]</scope>
    <source>
        <strain evidence="10">CGMCC 1.16305</strain>
    </source>
</reference>
<comment type="function">
    <text evidence="7">Catalyzes the transfer of the enolpyruvyl moiety of phosphoenolpyruvate (PEP) to the 5-hydroxyl of shikimate-3-phosphate (S3P) to produce enolpyruvyl shikimate-3-phosphate and inorganic phosphate.</text>
</comment>
<evidence type="ECO:0000256" key="1">
    <source>
        <dbReference type="ARBA" id="ARBA00004811"/>
    </source>
</evidence>
<feature type="binding site" evidence="7">
    <location>
        <position position="121"/>
    </location>
    <ligand>
        <name>phosphoenolpyruvate</name>
        <dbReference type="ChEBI" id="CHEBI:58702"/>
    </ligand>
</feature>
<dbReference type="RefSeq" id="WP_380969514.1">
    <property type="nucleotide sequence ID" value="NZ_JBHTCO010000043.1"/>
</dbReference>
<keyword evidence="10" id="KW-1185">Reference proteome</keyword>
<feature type="binding site" evidence="7">
    <location>
        <position position="23"/>
    </location>
    <ligand>
        <name>phosphoenolpyruvate</name>
        <dbReference type="ChEBI" id="CHEBI:58702"/>
    </ligand>
</feature>
<feature type="active site" description="Proton acceptor" evidence="7">
    <location>
        <position position="313"/>
    </location>
</feature>
<feature type="binding site" evidence="7">
    <location>
        <position position="313"/>
    </location>
    <ligand>
        <name>3-phosphoshikimate</name>
        <dbReference type="ChEBI" id="CHEBI:145989"/>
    </ligand>
</feature>
<dbReference type="PIRSF" id="PIRSF000505">
    <property type="entry name" value="EPSPS"/>
    <property type="match status" value="1"/>
</dbReference>
<feature type="binding site" evidence="7">
    <location>
        <position position="344"/>
    </location>
    <ligand>
        <name>phosphoenolpyruvate</name>
        <dbReference type="ChEBI" id="CHEBI:58702"/>
    </ligand>
</feature>
<dbReference type="HAMAP" id="MF_00210">
    <property type="entry name" value="EPSP_synth"/>
    <property type="match status" value="1"/>
</dbReference>
<comment type="similarity">
    <text evidence="2 7">Belongs to the EPSP synthase family.</text>
</comment>
<evidence type="ECO:0000313" key="9">
    <source>
        <dbReference type="EMBL" id="MFC7395213.1"/>
    </source>
</evidence>
<comment type="pathway">
    <text evidence="1 7">Metabolic intermediate biosynthesis; chorismate biosynthesis; chorismate from D-erythrose 4-phosphate and phosphoenolpyruvate: step 6/7.</text>
</comment>
<evidence type="ECO:0000313" key="10">
    <source>
        <dbReference type="Proteomes" id="UP001596505"/>
    </source>
</evidence>
<feature type="binding site" evidence="7">
    <location>
        <position position="165"/>
    </location>
    <ligand>
        <name>3-phosphoshikimate</name>
        <dbReference type="ChEBI" id="CHEBI:145989"/>
    </ligand>
</feature>
<evidence type="ECO:0000256" key="5">
    <source>
        <dbReference type="ARBA" id="ARBA00023141"/>
    </source>
</evidence>
<keyword evidence="7" id="KW-0963">Cytoplasm</keyword>
<protein>
    <recommendedName>
        <fullName evidence="7">3-phosphoshikimate 1-carboxyvinyltransferase</fullName>
        <ecNumber evidence="7">2.5.1.19</ecNumber>
    </recommendedName>
    <alternativeName>
        <fullName evidence="7">5-enolpyruvylshikimate-3-phosphate synthase</fullName>
        <shortName evidence="7">EPSP synthase</shortName>
        <shortName evidence="7">EPSPS</shortName>
    </alternativeName>
</protein>
<comment type="subunit">
    <text evidence="7">Monomer.</text>
</comment>
<evidence type="ECO:0000256" key="2">
    <source>
        <dbReference type="ARBA" id="ARBA00009948"/>
    </source>
</evidence>
<feature type="binding site" evidence="7">
    <location>
        <position position="166"/>
    </location>
    <ligand>
        <name>phosphoenolpyruvate</name>
        <dbReference type="ChEBI" id="CHEBI:58702"/>
    </ligand>
</feature>
<dbReference type="InterPro" id="IPR006264">
    <property type="entry name" value="EPSP_synthase"/>
</dbReference>
<evidence type="ECO:0000256" key="3">
    <source>
        <dbReference type="ARBA" id="ARBA00022605"/>
    </source>
</evidence>
<comment type="subcellular location">
    <subcellularLocation>
        <location evidence="7">Cytoplasm</location>
    </subcellularLocation>
</comment>
<dbReference type="Pfam" id="PF00275">
    <property type="entry name" value="EPSP_synthase"/>
    <property type="match status" value="1"/>
</dbReference>
<organism evidence="9 10">
    <name type="scientific">Scopulibacillus cellulosilyticus</name>
    <dbReference type="NCBI Taxonomy" id="2665665"/>
    <lineage>
        <taxon>Bacteria</taxon>
        <taxon>Bacillati</taxon>
        <taxon>Bacillota</taxon>
        <taxon>Bacilli</taxon>
        <taxon>Bacillales</taxon>
        <taxon>Sporolactobacillaceae</taxon>
        <taxon>Scopulibacillus</taxon>
    </lineage>
</organism>
<dbReference type="InterPro" id="IPR036968">
    <property type="entry name" value="Enolpyruvate_Tfrase_sf"/>
</dbReference>
<dbReference type="CDD" id="cd01556">
    <property type="entry name" value="EPSP_synthase"/>
    <property type="match status" value="1"/>
</dbReference>
<dbReference type="PANTHER" id="PTHR21090">
    <property type="entry name" value="AROM/DEHYDROQUINATE SYNTHASE"/>
    <property type="match status" value="1"/>
</dbReference>
<keyword evidence="5 7" id="KW-0057">Aromatic amino acid biosynthesis</keyword>
<gene>
    <name evidence="7 9" type="primary">aroA</name>
    <name evidence="9" type="ORF">ACFQRG_20095</name>
</gene>
<feature type="binding site" evidence="7">
    <location>
        <position position="23"/>
    </location>
    <ligand>
        <name>3-phosphoshikimate</name>
        <dbReference type="ChEBI" id="CHEBI:145989"/>
    </ligand>
</feature>
<feature type="binding site" evidence="7">
    <location>
        <position position="385"/>
    </location>
    <ligand>
        <name>phosphoenolpyruvate</name>
        <dbReference type="ChEBI" id="CHEBI:58702"/>
    </ligand>
</feature>
<accession>A0ABW2Q6C9</accession>
<dbReference type="SUPFAM" id="SSF55205">
    <property type="entry name" value="EPT/RTPC-like"/>
    <property type="match status" value="1"/>
</dbReference>
<feature type="binding site" evidence="7">
    <location>
        <position position="92"/>
    </location>
    <ligand>
        <name>phosphoenolpyruvate</name>
        <dbReference type="ChEBI" id="CHEBI:58702"/>
    </ligand>
</feature>
<dbReference type="Proteomes" id="UP001596505">
    <property type="component" value="Unassembled WGS sequence"/>
</dbReference>
<proteinExistence type="inferred from homology"/>
<comment type="catalytic activity">
    <reaction evidence="6">
        <text>3-phosphoshikimate + phosphoenolpyruvate = 5-O-(1-carboxyvinyl)-3-phosphoshikimate + phosphate</text>
        <dbReference type="Rhea" id="RHEA:21256"/>
        <dbReference type="ChEBI" id="CHEBI:43474"/>
        <dbReference type="ChEBI" id="CHEBI:57701"/>
        <dbReference type="ChEBI" id="CHEBI:58702"/>
        <dbReference type="ChEBI" id="CHEBI:145989"/>
        <dbReference type="EC" id="2.5.1.19"/>
    </reaction>
    <physiologicalReaction direction="left-to-right" evidence="6">
        <dbReference type="Rhea" id="RHEA:21257"/>
    </physiologicalReaction>
</comment>
<dbReference type="EMBL" id="JBHTCO010000043">
    <property type="protein sequence ID" value="MFC7395213.1"/>
    <property type="molecule type" value="Genomic_DNA"/>
</dbReference>
<keyword evidence="4 7" id="KW-0808">Transferase</keyword>
<dbReference type="GO" id="GO:0003866">
    <property type="term" value="F:3-phosphoshikimate 1-carboxyvinyltransferase activity"/>
    <property type="evidence" value="ECO:0007669"/>
    <property type="project" value="UniProtKB-EC"/>
</dbReference>
<keyword evidence="3 7" id="KW-0028">Amino-acid biosynthesis</keyword>
<comment type="caution">
    <text evidence="7">Lacks conserved residue(s) required for the propagation of feature annotation.</text>
</comment>
<evidence type="ECO:0000256" key="7">
    <source>
        <dbReference type="HAMAP-Rule" id="MF_00210"/>
    </source>
</evidence>
<sequence length="444" mass="48372">MGRLKVKKYEGKINGVVRVPSSKYHLHRALIFGSLAKGKTRITGQSGALHIKDSLNSLKDLGIKISKTDNGYIVEGHPYRPTNEIVRVGSSGTTSQFLIGLGSLSQNGPATYDGHRALKARPMTPLLNALSDMGVKLESDKGRLPVTVYPGLPEGGHVKIQGTLSQWISGLLILAPFASKDTVVEAIPPLNEKTYINLTIEMLNQFGIKVIEHENGRMWTVPANQEYQPCDLTLEPDLSSAAFLLVLAALHPSNLTLEGISQAGSHPEGKILEIVEKMGLPINVDHENDCIHIQHDGIRPTADLEIDMKNIPDLIPAMSVLAALSKGTTVLKNVGPGRLKESDRVKAMLQLNKMGANIKEDGDNMIIKGVESLKAASISTFNDHRVEMAFALAATRAEGVSDLTFPNAYKISYPEFLDHMKQLGLSMKIVKSERKSRKEAVSAW</sequence>
<feature type="binding site" evidence="7">
    <location>
        <position position="340"/>
    </location>
    <ligand>
        <name>3-phosphoshikimate</name>
        <dbReference type="ChEBI" id="CHEBI:145989"/>
    </ligand>
</feature>
<evidence type="ECO:0000259" key="8">
    <source>
        <dbReference type="Pfam" id="PF00275"/>
    </source>
</evidence>
<dbReference type="InterPro" id="IPR001986">
    <property type="entry name" value="Enolpyruvate_Tfrase_dom"/>
</dbReference>
<evidence type="ECO:0000256" key="4">
    <source>
        <dbReference type="ARBA" id="ARBA00022679"/>
    </source>
</evidence>
<dbReference type="PANTHER" id="PTHR21090:SF5">
    <property type="entry name" value="PENTAFUNCTIONAL AROM POLYPEPTIDE"/>
    <property type="match status" value="1"/>
</dbReference>
<feature type="binding site" evidence="7">
    <location>
        <position position="166"/>
    </location>
    <ligand>
        <name>3-phosphoshikimate</name>
        <dbReference type="ChEBI" id="CHEBI:145989"/>
    </ligand>
</feature>
<evidence type="ECO:0000256" key="6">
    <source>
        <dbReference type="ARBA" id="ARBA00044633"/>
    </source>
</evidence>
<dbReference type="EC" id="2.5.1.19" evidence="7"/>
<feature type="domain" description="Enolpyruvate transferase" evidence="8">
    <location>
        <begin position="11"/>
        <end position="420"/>
    </location>
</feature>
<dbReference type="Gene3D" id="3.65.10.10">
    <property type="entry name" value="Enolpyruvate transferase domain"/>
    <property type="match status" value="2"/>
</dbReference>
<feature type="binding site" evidence="7">
    <location>
        <position position="28"/>
    </location>
    <ligand>
        <name>3-phosphoshikimate</name>
        <dbReference type="ChEBI" id="CHEBI:145989"/>
    </ligand>
</feature>
<name>A0ABW2Q6C9_9BACL</name>